<dbReference type="Proteomes" id="UP000216411">
    <property type="component" value="Unassembled WGS sequence"/>
</dbReference>
<sequence length="181" mass="22010">MIDINVEFERISLIKNKKEKEEQQKLLDEIISKNNELCDRAYNYEQKQFINDMKIRDLEFLQSDITKQQLLEKWISIFADDIDDDVKERIYIDDNLWHIFSYKRKNSFEGNKAVLEFDNKYKEKIYIFYQNNENIYMINNASNLKFTDLAGQEDIYIVDESFLWTFIITHETINGPYYYTI</sequence>
<organism evidence="1 2">
    <name type="scientific">Lachnotalea glycerini</name>
    <dbReference type="NCBI Taxonomy" id="1763509"/>
    <lineage>
        <taxon>Bacteria</taxon>
        <taxon>Bacillati</taxon>
        <taxon>Bacillota</taxon>
        <taxon>Clostridia</taxon>
        <taxon>Lachnospirales</taxon>
        <taxon>Lachnospiraceae</taxon>
        <taxon>Lachnotalea</taxon>
    </lineage>
</organism>
<dbReference type="RefSeq" id="WP_094375743.1">
    <property type="nucleotide sequence ID" value="NZ_NOKA02000042.1"/>
</dbReference>
<dbReference type="OrthoDB" id="1711074at2"/>
<dbReference type="Pfam" id="PF14101">
    <property type="entry name" value="DUF4275"/>
    <property type="match status" value="1"/>
</dbReference>
<comment type="caution">
    <text evidence="1">The sequence shown here is derived from an EMBL/GenBank/DDBJ whole genome shotgun (WGS) entry which is preliminary data.</text>
</comment>
<dbReference type="EMBL" id="NOKA02000042">
    <property type="protein sequence ID" value="RDY30274.1"/>
    <property type="molecule type" value="Genomic_DNA"/>
</dbReference>
<evidence type="ECO:0000313" key="2">
    <source>
        <dbReference type="Proteomes" id="UP000216411"/>
    </source>
</evidence>
<gene>
    <name evidence="1" type="ORF">CG710_015500</name>
</gene>
<reference evidence="1 2" key="1">
    <citation type="journal article" date="2017" name="Genome Announc.">
        <title>Draft Genome Sequence of a Sporulating and Motile Strain of Lachnotalea glycerini Isolated from Water in Quebec City, Canada.</title>
        <authorList>
            <person name="Maheux A.F."/>
            <person name="Boudreau D.K."/>
            <person name="Berube E."/>
            <person name="Boissinot M."/>
            <person name="Raymond F."/>
            <person name="Brodeur S."/>
            <person name="Corbeil J."/>
            <person name="Isabel S."/>
            <person name="Omar R.F."/>
            <person name="Bergeron M.G."/>
        </authorList>
    </citation>
    <scope>NUCLEOTIDE SEQUENCE [LARGE SCALE GENOMIC DNA]</scope>
    <source>
        <strain evidence="1 2">CCRI-19302</strain>
    </source>
</reference>
<dbReference type="InterPro" id="IPR025454">
    <property type="entry name" value="DUF4275"/>
</dbReference>
<accession>A0A371JBY8</accession>
<keyword evidence="2" id="KW-1185">Reference proteome</keyword>
<dbReference type="AlphaFoldDB" id="A0A371JBY8"/>
<proteinExistence type="predicted"/>
<evidence type="ECO:0000313" key="1">
    <source>
        <dbReference type="EMBL" id="RDY30274.1"/>
    </source>
</evidence>
<name>A0A371JBY8_9FIRM</name>
<protein>
    <submittedName>
        <fullName evidence="1">DUF4275 family protein</fullName>
    </submittedName>
</protein>